<keyword evidence="11" id="KW-1185">Reference proteome</keyword>
<feature type="transmembrane region" description="Helical" evidence="7">
    <location>
        <begin position="38"/>
        <end position="60"/>
    </location>
</feature>
<evidence type="ECO:0000259" key="8">
    <source>
        <dbReference type="PROSITE" id="PS50893"/>
    </source>
</evidence>
<keyword evidence="2 7" id="KW-0812">Transmembrane</keyword>
<sequence length="594" mass="66015">MAKRNSEPISKEDKRALNKTNLKTLMGVFKFMLPYKGLFIIGLISLALSSVTLLAFPRLAGELLDVASGKAKYFSSINEVALILIFILFIQSVFSFIRVYTFSIVSERGMANVRETVYKKIIWLPMTFFDSRRVGELMSRITADVGTLQDTFSFTLAELLRQLITLIFGTAILLYLAPTLTGFMLLTFPILVVAALIFGKFIRKLSKKTQDKLAEANVIVEESLQSISIVKAFTNEAFEINRYSSALKEVVNVALHGSRYRGFFISFIIFALFGGIVAVGWYGASLVQSESITVGELFSFIFYTSFIGFSIAGLGDIFTQLQRSIGASERVLEIIKQTDEAQPKQDKIKVLGEISFENVSFAYPSRAEYPVLKELNFKIKAGEKIALVGQSGSGKSTIINLLMRFYPVTEGVVSVDTINIYDYNLTSYRENLGIVPQEVILFGGTIKENIQYGKPGATEDEIREAARKANALEFIEGFPEKFSTIVGDRGVKLSGGQRQRIAIARAILKDPSILILDEATSSLDAHSEVLVQEALEKLMEGRTTIVIAHRLSTIKKVDRIFVIKEGRLAEMGSHAELTKLSNGIYSNLLKLQLQ</sequence>
<dbReference type="PROSITE" id="PS50929">
    <property type="entry name" value="ABC_TM1F"/>
    <property type="match status" value="1"/>
</dbReference>
<dbReference type="InterPro" id="IPR036640">
    <property type="entry name" value="ABC1_TM_sf"/>
</dbReference>
<dbReference type="InterPro" id="IPR003439">
    <property type="entry name" value="ABC_transporter-like_ATP-bd"/>
</dbReference>
<dbReference type="CDD" id="cd18576">
    <property type="entry name" value="ABC_6TM_bac_exporter_ABCB8_10_like"/>
    <property type="match status" value="1"/>
</dbReference>
<evidence type="ECO:0000256" key="3">
    <source>
        <dbReference type="ARBA" id="ARBA00022741"/>
    </source>
</evidence>
<dbReference type="PROSITE" id="PS00211">
    <property type="entry name" value="ABC_TRANSPORTER_1"/>
    <property type="match status" value="1"/>
</dbReference>
<evidence type="ECO:0000256" key="6">
    <source>
        <dbReference type="ARBA" id="ARBA00023136"/>
    </source>
</evidence>
<evidence type="ECO:0000256" key="7">
    <source>
        <dbReference type="SAM" id="Phobius"/>
    </source>
</evidence>
<comment type="caution">
    <text evidence="10">The sequence shown here is derived from an EMBL/GenBank/DDBJ whole genome shotgun (WGS) entry which is preliminary data.</text>
</comment>
<evidence type="ECO:0000256" key="5">
    <source>
        <dbReference type="ARBA" id="ARBA00022989"/>
    </source>
</evidence>
<dbReference type="InterPro" id="IPR027417">
    <property type="entry name" value="P-loop_NTPase"/>
</dbReference>
<proteinExistence type="predicted"/>
<dbReference type="SMART" id="SM00382">
    <property type="entry name" value="AAA"/>
    <property type="match status" value="1"/>
</dbReference>
<dbReference type="Pfam" id="PF00005">
    <property type="entry name" value="ABC_tran"/>
    <property type="match status" value="1"/>
</dbReference>
<dbReference type="SUPFAM" id="SSF90123">
    <property type="entry name" value="ABC transporter transmembrane region"/>
    <property type="match status" value="1"/>
</dbReference>
<dbReference type="EMBL" id="JAHESD010000027">
    <property type="protein sequence ID" value="MBT1704197.1"/>
    <property type="molecule type" value="Genomic_DNA"/>
</dbReference>
<feature type="transmembrane region" description="Helical" evidence="7">
    <location>
        <begin position="183"/>
        <end position="202"/>
    </location>
</feature>
<evidence type="ECO:0000256" key="4">
    <source>
        <dbReference type="ARBA" id="ARBA00022840"/>
    </source>
</evidence>
<reference evidence="10 11" key="1">
    <citation type="submission" date="2021-05" db="EMBL/GenBank/DDBJ databases">
        <title>A Polyphasic approach of four new species of the genus Ohtaekwangia: Ohtaekwangia histidinii sp. nov., Ohtaekwangia cretensis sp. nov., Ohtaekwangia indiensis sp. nov., Ohtaekwangia reichenbachii sp. nov. from diverse environment.</title>
        <authorList>
            <person name="Octaviana S."/>
        </authorList>
    </citation>
    <scope>NUCLEOTIDE SEQUENCE [LARGE SCALE GENOMIC DNA]</scope>
    <source>
        <strain evidence="10 11">PWU20</strain>
    </source>
</reference>
<feature type="domain" description="ABC transmembrane type-1" evidence="9">
    <location>
        <begin position="40"/>
        <end position="323"/>
    </location>
</feature>
<feature type="transmembrane region" description="Helical" evidence="7">
    <location>
        <begin position="159"/>
        <end position="177"/>
    </location>
</feature>
<protein>
    <submittedName>
        <fullName evidence="10">ATP-binding cassette domain-containing protein</fullName>
    </submittedName>
</protein>
<evidence type="ECO:0000259" key="9">
    <source>
        <dbReference type="PROSITE" id="PS50929"/>
    </source>
</evidence>
<dbReference type="PANTHER" id="PTHR43394:SF1">
    <property type="entry name" value="ATP-BINDING CASSETTE SUB-FAMILY B MEMBER 10, MITOCHONDRIAL"/>
    <property type="match status" value="1"/>
</dbReference>
<feature type="transmembrane region" description="Helical" evidence="7">
    <location>
        <begin position="263"/>
        <end position="285"/>
    </location>
</feature>
<evidence type="ECO:0000256" key="1">
    <source>
        <dbReference type="ARBA" id="ARBA00004651"/>
    </source>
</evidence>
<dbReference type="InterPro" id="IPR039421">
    <property type="entry name" value="Type_1_exporter"/>
</dbReference>
<dbReference type="Gene3D" id="1.20.1560.10">
    <property type="entry name" value="ABC transporter type 1, transmembrane domain"/>
    <property type="match status" value="1"/>
</dbReference>
<dbReference type="GO" id="GO:0005524">
    <property type="term" value="F:ATP binding"/>
    <property type="evidence" value="ECO:0007669"/>
    <property type="project" value="UniProtKB-KW"/>
</dbReference>
<dbReference type="Pfam" id="PF00664">
    <property type="entry name" value="ABC_membrane"/>
    <property type="match status" value="1"/>
</dbReference>
<dbReference type="PROSITE" id="PS50893">
    <property type="entry name" value="ABC_TRANSPORTER_2"/>
    <property type="match status" value="1"/>
</dbReference>
<dbReference type="RefSeq" id="WP_254154158.1">
    <property type="nucleotide sequence ID" value="NZ_JAHESD010000027.1"/>
</dbReference>
<dbReference type="InterPro" id="IPR017871">
    <property type="entry name" value="ABC_transporter-like_CS"/>
</dbReference>
<dbReference type="InterPro" id="IPR003593">
    <property type="entry name" value="AAA+_ATPase"/>
</dbReference>
<dbReference type="Gene3D" id="3.40.50.300">
    <property type="entry name" value="P-loop containing nucleotide triphosphate hydrolases"/>
    <property type="match status" value="1"/>
</dbReference>
<evidence type="ECO:0000313" key="11">
    <source>
        <dbReference type="Proteomes" id="UP000772618"/>
    </source>
</evidence>
<dbReference type="InterPro" id="IPR011527">
    <property type="entry name" value="ABC1_TM_dom"/>
</dbReference>
<name>A0ABS5VTP5_9BACT</name>
<accession>A0ABS5VTP5</accession>
<feature type="transmembrane region" description="Helical" evidence="7">
    <location>
        <begin position="297"/>
        <end position="318"/>
    </location>
</feature>
<keyword evidence="5 7" id="KW-1133">Transmembrane helix</keyword>
<dbReference type="CDD" id="cd03249">
    <property type="entry name" value="ABC_MTABC3_MDL1_MDL2"/>
    <property type="match status" value="1"/>
</dbReference>
<keyword evidence="4 10" id="KW-0067">ATP-binding</keyword>
<organism evidence="10 11">
    <name type="scientific">Chryseosolibacter indicus</name>
    <dbReference type="NCBI Taxonomy" id="2782351"/>
    <lineage>
        <taxon>Bacteria</taxon>
        <taxon>Pseudomonadati</taxon>
        <taxon>Bacteroidota</taxon>
        <taxon>Cytophagia</taxon>
        <taxon>Cytophagales</taxon>
        <taxon>Chryseotaleaceae</taxon>
        <taxon>Chryseosolibacter</taxon>
    </lineage>
</organism>
<keyword evidence="3" id="KW-0547">Nucleotide-binding</keyword>
<evidence type="ECO:0000256" key="2">
    <source>
        <dbReference type="ARBA" id="ARBA00022692"/>
    </source>
</evidence>
<dbReference type="Proteomes" id="UP000772618">
    <property type="component" value="Unassembled WGS sequence"/>
</dbReference>
<dbReference type="SUPFAM" id="SSF52540">
    <property type="entry name" value="P-loop containing nucleoside triphosphate hydrolases"/>
    <property type="match status" value="1"/>
</dbReference>
<dbReference type="PANTHER" id="PTHR43394">
    <property type="entry name" value="ATP-DEPENDENT PERMEASE MDL1, MITOCHONDRIAL"/>
    <property type="match status" value="1"/>
</dbReference>
<evidence type="ECO:0000313" key="10">
    <source>
        <dbReference type="EMBL" id="MBT1704197.1"/>
    </source>
</evidence>
<comment type="subcellular location">
    <subcellularLocation>
        <location evidence="1">Cell membrane</location>
        <topology evidence="1">Multi-pass membrane protein</topology>
    </subcellularLocation>
</comment>
<feature type="domain" description="ABC transporter" evidence="8">
    <location>
        <begin position="354"/>
        <end position="590"/>
    </location>
</feature>
<feature type="transmembrane region" description="Helical" evidence="7">
    <location>
        <begin position="80"/>
        <end position="100"/>
    </location>
</feature>
<gene>
    <name evidence="10" type="ORF">KK060_12965</name>
</gene>
<keyword evidence="6 7" id="KW-0472">Membrane</keyword>